<protein>
    <submittedName>
        <fullName evidence="1">Uncharacterized protein</fullName>
    </submittedName>
</protein>
<name>A0AB72Z653_LISIO</name>
<accession>A0AB72Z653</accession>
<dbReference type="Proteomes" id="UP000003597">
    <property type="component" value="Unassembled WGS sequence"/>
</dbReference>
<proteinExistence type="predicted"/>
<reference evidence="1 2" key="1">
    <citation type="submission" date="2011-08" db="EMBL/GenBank/DDBJ databases">
        <authorList>
            <person name="Weinstock G."/>
            <person name="Sodergren E."/>
            <person name="Clifton S."/>
            <person name="Fulton L."/>
            <person name="Fulton B."/>
            <person name="Courtney L."/>
            <person name="Fronick C."/>
            <person name="Harrison M."/>
            <person name="Strong C."/>
            <person name="Farmer C."/>
            <person name="Delahaunty K."/>
            <person name="Markovic C."/>
            <person name="Hall O."/>
            <person name="Minx P."/>
            <person name="Tomlinson C."/>
            <person name="Mitreva M."/>
            <person name="Hou S."/>
            <person name="Chen J."/>
            <person name="Wollam A."/>
            <person name="Pepin K.H."/>
            <person name="Johnson M."/>
            <person name="Bhonagiri V."/>
            <person name="Zhang X."/>
            <person name="Suruliraj S."/>
            <person name="Warren W."/>
            <person name="Chinwalla A."/>
            <person name="Mardis E.R."/>
            <person name="Wilson R.K."/>
        </authorList>
    </citation>
    <scope>NUCLEOTIDE SEQUENCE [LARGE SCALE GENOMIC DNA]</scope>
    <source>
        <strain evidence="1 2">ATCC 33091</strain>
    </source>
</reference>
<evidence type="ECO:0000313" key="2">
    <source>
        <dbReference type="Proteomes" id="UP000003597"/>
    </source>
</evidence>
<keyword evidence="2" id="KW-1185">Reference proteome</keyword>
<organism evidence="1 2">
    <name type="scientific">Listeria innocua ATCC 33091</name>
    <dbReference type="NCBI Taxonomy" id="1002366"/>
    <lineage>
        <taxon>Bacteria</taxon>
        <taxon>Bacillati</taxon>
        <taxon>Bacillota</taxon>
        <taxon>Bacilli</taxon>
        <taxon>Bacillales</taxon>
        <taxon>Listeriaceae</taxon>
        <taxon>Listeria</taxon>
    </lineage>
</organism>
<evidence type="ECO:0000313" key="1">
    <source>
        <dbReference type="EMBL" id="EHN60324.1"/>
    </source>
</evidence>
<gene>
    <name evidence="1" type="ORF">HMPREF0557_02656</name>
</gene>
<sequence length="56" mass="6458">MGLVKRTSIKIKTRLTIGDICLFIKNIEKEMEFNPKINRNGIKSLHQILNSDCVEI</sequence>
<dbReference type="EMBL" id="AGCN01000041">
    <property type="protein sequence ID" value="EHN60324.1"/>
    <property type="molecule type" value="Genomic_DNA"/>
</dbReference>
<comment type="caution">
    <text evidence="1">The sequence shown here is derived from an EMBL/GenBank/DDBJ whole genome shotgun (WGS) entry which is preliminary data.</text>
</comment>
<dbReference type="AlphaFoldDB" id="A0AB72Z653"/>